<evidence type="ECO:0000256" key="7">
    <source>
        <dbReference type="SAM" id="Phobius"/>
    </source>
</evidence>
<evidence type="ECO:0000256" key="2">
    <source>
        <dbReference type="ARBA" id="ARBA00022448"/>
    </source>
</evidence>
<dbReference type="PROSITE" id="PS50850">
    <property type="entry name" value="MFS"/>
    <property type="match status" value="1"/>
</dbReference>
<dbReference type="GO" id="GO:0022857">
    <property type="term" value="F:transmembrane transporter activity"/>
    <property type="evidence" value="ECO:0007669"/>
    <property type="project" value="InterPro"/>
</dbReference>
<evidence type="ECO:0000256" key="3">
    <source>
        <dbReference type="ARBA" id="ARBA00022475"/>
    </source>
</evidence>
<reference evidence="9" key="1">
    <citation type="journal article" date="2020" name="mSystems">
        <title>Genome- and Community-Level Interaction Insights into Carbon Utilization and Element Cycling Functions of Hydrothermarchaeota in Hydrothermal Sediment.</title>
        <authorList>
            <person name="Zhou Z."/>
            <person name="Liu Y."/>
            <person name="Xu W."/>
            <person name="Pan J."/>
            <person name="Luo Z.H."/>
            <person name="Li M."/>
        </authorList>
    </citation>
    <scope>NUCLEOTIDE SEQUENCE</scope>
    <source>
        <strain evidence="9">SpSt-997</strain>
    </source>
</reference>
<dbReference type="AlphaFoldDB" id="A0A8J4M6X9"/>
<dbReference type="GO" id="GO:0005886">
    <property type="term" value="C:plasma membrane"/>
    <property type="evidence" value="ECO:0007669"/>
    <property type="project" value="UniProtKB-SubCell"/>
</dbReference>
<dbReference type="InterPro" id="IPR036259">
    <property type="entry name" value="MFS_trans_sf"/>
</dbReference>
<dbReference type="Pfam" id="PF07690">
    <property type="entry name" value="MFS_1"/>
    <property type="match status" value="1"/>
</dbReference>
<feature type="transmembrane region" description="Helical" evidence="7">
    <location>
        <begin position="370"/>
        <end position="391"/>
    </location>
</feature>
<evidence type="ECO:0000256" key="1">
    <source>
        <dbReference type="ARBA" id="ARBA00004651"/>
    </source>
</evidence>
<evidence type="ECO:0000256" key="6">
    <source>
        <dbReference type="ARBA" id="ARBA00023136"/>
    </source>
</evidence>
<comment type="caution">
    <text evidence="9">The sequence shown here is derived from an EMBL/GenBank/DDBJ whole genome shotgun (WGS) entry which is preliminary data.</text>
</comment>
<dbReference type="InterPro" id="IPR050171">
    <property type="entry name" value="MFS_Transporters"/>
</dbReference>
<evidence type="ECO:0000256" key="5">
    <source>
        <dbReference type="ARBA" id="ARBA00022989"/>
    </source>
</evidence>
<dbReference type="PANTHER" id="PTHR23517">
    <property type="entry name" value="RESISTANCE PROTEIN MDTM, PUTATIVE-RELATED-RELATED"/>
    <property type="match status" value="1"/>
</dbReference>
<feature type="domain" description="Major facilitator superfamily (MFS) profile" evidence="8">
    <location>
        <begin position="15"/>
        <end position="396"/>
    </location>
</feature>
<keyword evidence="2" id="KW-0813">Transport</keyword>
<dbReference type="EMBL" id="DTQM01000194">
    <property type="protein sequence ID" value="HGC43558.1"/>
    <property type="molecule type" value="Genomic_DNA"/>
</dbReference>
<feature type="transmembrane region" description="Helical" evidence="7">
    <location>
        <begin position="216"/>
        <end position="238"/>
    </location>
</feature>
<keyword evidence="3" id="KW-1003">Cell membrane</keyword>
<feature type="transmembrane region" description="Helical" evidence="7">
    <location>
        <begin position="250"/>
        <end position="272"/>
    </location>
</feature>
<accession>A0A8J4M6X9</accession>
<gene>
    <name evidence="9" type="ORF">ENY07_10120</name>
</gene>
<keyword evidence="6 7" id="KW-0472">Membrane</keyword>
<protein>
    <submittedName>
        <fullName evidence="9">MFS transporter</fullName>
    </submittedName>
</protein>
<dbReference type="InterPro" id="IPR011701">
    <property type="entry name" value="MFS"/>
</dbReference>
<feature type="transmembrane region" description="Helical" evidence="7">
    <location>
        <begin position="108"/>
        <end position="130"/>
    </location>
</feature>
<dbReference type="Gene3D" id="1.20.1250.20">
    <property type="entry name" value="MFS general substrate transporter like domains"/>
    <property type="match status" value="2"/>
</dbReference>
<organism evidence="9">
    <name type="scientific">Acidicaldus sp</name>
    <dbReference type="NCBI Taxonomy" id="1872105"/>
    <lineage>
        <taxon>Bacteria</taxon>
        <taxon>Pseudomonadati</taxon>
        <taxon>Pseudomonadota</taxon>
        <taxon>Alphaproteobacteria</taxon>
        <taxon>Acetobacterales</taxon>
        <taxon>Acetobacteraceae</taxon>
        <taxon>Acidicaldus</taxon>
    </lineage>
</organism>
<dbReference type="SUPFAM" id="SSF103473">
    <property type="entry name" value="MFS general substrate transporter"/>
    <property type="match status" value="1"/>
</dbReference>
<keyword evidence="4 7" id="KW-0812">Transmembrane</keyword>
<feature type="transmembrane region" description="Helical" evidence="7">
    <location>
        <begin position="21"/>
        <end position="41"/>
    </location>
</feature>
<feature type="transmembrane region" description="Helical" evidence="7">
    <location>
        <begin position="284"/>
        <end position="306"/>
    </location>
</feature>
<proteinExistence type="predicted"/>
<keyword evidence="5 7" id="KW-1133">Transmembrane helix</keyword>
<feature type="transmembrane region" description="Helical" evidence="7">
    <location>
        <begin position="83"/>
        <end position="102"/>
    </location>
</feature>
<evidence type="ECO:0000313" key="9">
    <source>
        <dbReference type="EMBL" id="HGC43558.1"/>
    </source>
</evidence>
<name>A0A8J4M6X9_9PROT</name>
<sequence length="414" mass="43077">MQGSAAMKVSEEGRQIGLINLAHCLTHYSLLILPTAVLVMARPGGLFGDSYGPILKLATGMFVLYGLFSLPQGWLAARFGRKALLAAFFLGTGASLLVAGFVSSPLLLALALAAAGLFAAIYHPIGTAMLVDAAGDKPGRAVGVNGVFGNFGVALAPIVTGGLAQHFGWRAAFIAPGLICLGLGIAWMRTPALDHHAARRAARPFPAIPPALVKRAVVVLLLIAAVSGLVFNAFTILLPKLMADRLGDGLLPLVGAGAFVATLCGAVTQFSVGRLIDRTTLKRVFLPLSLILVPALAALALVHGWMVLPVAGFVAAAVFGQVTVNETMTARYIAPAVRARMYSVRFFVGFLGSAAAPPVVAVFYERTGSLVAVTLMLAAFALVTLGCAIFFPDRREELDPALWERAGGLAVAAE</sequence>
<dbReference type="PANTHER" id="PTHR23517:SF2">
    <property type="entry name" value="MULTIDRUG RESISTANCE PROTEIN MDTH"/>
    <property type="match status" value="1"/>
</dbReference>
<comment type="subcellular location">
    <subcellularLocation>
        <location evidence="1">Cell membrane</location>
        <topology evidence="1">Multi-pass membrane protein</topology>
    </subcellularLocation>
</comment>
<evidence type="ECO:0000256" key="4">
    <source>
        <dbReference type="ARBA" id="ARBA00022692"/>
    </source>
</evidence>
<feature type="transmembrane region" description="Helical" evidence="7">
    <location>
        <begin position="142"/>
        <end position="163"/>
    </location>
</feature>
<feature type="transmembrane region" description="Helical" evidence="7">
    <location>
        <begin position="346"/>
        <end position="364"/>
    </location>
</feature>
<feature type="transmembrane region" description="Helical" evidence="7">
    <location>
        <begin position="169"/>
        <end position="190"/>
    </location>
</feature>
<dbReference type="InterPro" id="IPR020846">
    <property type="entry name" value="MFS_dom"/>
</dbReference>
<evidence type="ECO:0000259" key="8">
    <source>
        <dbReference type="PROSITE" id="PS50850"/>
    </source>
</evidence>
<feature type="transmembrane region" description="Helical" evidence="7">
    <location>
        <begin position="53"/>
        <end position="71"/>
    </location>
</feature>